<sequence>MTNAICDNIDRIKQEIPSTTRLIAVSKQASPAAIRTAYTTGVRDFAENRLQDALSKQEKLQDLSDICWHFIGHIQSKKAKKIITHFDWIHSVDSLKLAQRLDRLSAELGLSPKVCLQVKVLSDPDKYGWHPSELLADLPVLDRCEHLQIRGLMTILPWGLSAEQTLSAFQSVKSLADQIQQQSWSFLKMEELSMGMSGDYKLAVRAGATMIRPGRIIFGSN</sequence>
<dbReference type="PROSITE" id="PS01211">
    <property type="entry name" value="UPF0001"/>
    <property type="match status" value="1"/>
</dbReference>
<dbReference type="PANTHER" id="PTHR10146">
    <property type="entry name" value="PROLINE SYNTHETASE CO-TRANSCRIBED BACTERIAL HOMOLOG PROTEIN"/>
    <property type="match status" value="1"/>
</dbReference>
<accession>A0A563VJZ7</accession>
<dbReference type="Proteomes" id="UP000320055">
    <property type="component" value="Unassembled WGS sequence"/>
</dbReference>
<dbReference type="PIRSF" id="PIRSF004848">
    <property type="entry name" value="YBL036c_PLPDEIII"/>
    <property type="match status" value="1"/>
</dbReference>
<evidence type="ECO:0000313" key="6">
    <source>
        <dbReference type="EMBL" id="VEP11806.1"/>
    </source>
</evidence>
<gene>
    <name evidence="6" type="ORF">H1P_1200019</name>
</gene>
<comment type="similarity">
    <text evidence="2 4">Belongs to the pyridoxal phosphate-binding protein YggS/PROSC family.</text>
</comment>
<dbReference type="Pfam" id="PF01168">
    <property type="entry name" value="Ala_racemase_N"/>
    <property type="match status" value="1"/>
</dbReference>
<feature type="domain" description="Alanine racemase N-terminal" evidence="5">
    <location>
        <begin position="3"/>
        <end position="220"/>
    </location>
</feature>
<dbReference type="GO" id="GO:0030170">
    <property type="term" value="F:pyridoxal phosphate binding"/>
    <property type="evidence" value="ECO:0007669"/>
    <property type="project" value="UniProtKB-UniRule"/>
</dbReference>
<evidence type="ECO:0000256" key="1">
    <source>
        <dbReference type="ARBA" id="ARBA00022898"/>
    </source>
</evidence>
<reference evidence="6 7" key="1">
    <citation type="submission" date="2019-01" db="EMBL/GenBank/DDBJ databases">
        <authorList>
            <person name="Brito A."/>
        </authorList>
    </citation>
    <scope>NUCLEOTIDE SEQUENCE [LARGE SCALE GENOMIC DNA]</scope>
    <source>
        <strain evidence="6">1</strain>
    </source>
</reference>
<keyword evidence="1 2" id="KW-0663">Pyridoxal phosphate</keyword>
<evidence type="ECO:0000256" key="3">
    <source>
        <dbReference type="PIRSR" id="PIRSR004848-1"/>
    </source>
</evidence>
<comment type="function">
    <text evidence="2">Pyridoxal 5'-phosphate (PLP)-binding protein, which is involved in PLP homeostasis.</text>
</comment>
<dbReference type="EMBL" id="CAACVJ010000025">
    <property type="protein sequence ID" value="VEP11806.1"/>
    <property type="molecule type" value="Genomic_DNA"/>
</dbReference>
<dbReference type="Gene3D" id="3.20.20.10">
    <property type="entry name" value="Alanine racemase"/>
    <property type="match status" value="1"/>
</dbReference>
<organism evidence="6 7">
    <name type="scientific">Hyella patelloides LEGE 07179</name>
    <dbReference type="NCBI Taxonomy" id="945734"/>
    <lineage>
        <taxon>Bacteria</taxon>
        <taxon>Bacillati</taxon>
        <taxon>Cyanobacteriota</taxon>
        <taxon>Cyanophyceae</taxon>
        <taxon>Pleurocapsales</taxon>
        <taxon>Hyellaceae</taxon>
        <taxon>Hyella</taxon>
    </lineage>
</organism>
<dbReference type="OrthoDB" id="9804072at2"/>
<dbReference type="InterPro" id="IPR001608">
    <property type="entry name" value="Ala_racemase_N"/>
</dbReference>
<dbReference type="RefSeq" id="WP_144869560.1">
    <property type="nucleotide sequence ID" value="NZ_LR213873.1"/>
</dbReference>
<protein>
    <recommendedName>
        <fullName evidence="2">Pyridoxal phosphate homeostasis protein</fullName>
        <shortName evidence="2">PLP homeostasis protein</shortName>
    </recommendedName>
</protein>
<proteinExistence type="inferred from homology"/>
<dbReference type="InterPro" id="IPR029066">
    <property type="entry name" value="PLP-binding_barrel"/>
</dbReference>
<dbReference type="AlphaFoldDB" id="A0A563VJZ7"/>
<dbReference type="PANTHER" id="PTHR10146:SF14">
    <property type="entry name" value="PYRIDOXAL PHOSPHATE HOMEOSTASIS PROTEIN"/>
    <property type="match status" value="1"/>
</dbReference>
<feature type="modified residue" description="N6-(pyridoxal phosphate)lysine" evidence="2 3">
    <location>
        <position position="27"/>
    </location>
</feature>
<dbReference type="InterPro" id="IPR011078">
    <property type="entry name" value="PyrdxlP_homeostasis"/>
</dbReference>
<name>A0A563VJZ7_9CYAN</name>
<dbReference type="HAMAP" id="MF_02087">
    <property type="entry name" value="PLP_homeostasis"/>
    <property type="match status" value="1"/>
</dbReference>
<comment type="cofactor">
    <cofactor evidence="3">
        <name>pyridoxal 5'-phosphate</name>
        <dbReference type="ChEBI" id="CHEBI:597326"/>
    </cofactor>
</comment>
<evidence type="ECO:0000313" key="7">
    <source>
        <dbReference type="Proteomes" id="UP000320055"/>
    </source>
</evidence>
<dbReference type="NCBIfam" id="TIGR00044">
    <property type="entry name" value="YggS family pyridoxal phosphate-dependent enzyme"/>
    <property type="match status" value="1"/>
</dbReference>
<dbReference type="CDD" id="cd00635">
    <property type="entry name" value="PLPDE_III_YBL036c_like"/>
    <property type="match status" value="1"/>
</dbReference>
<dbReference type="SUPFAM" id="SSF51419">
    <property type="entry name" value="PLP-binding barrel"/>
    <property type="match status" value="1"/>
</dbReference>
<evidence type="ECO:0000256" key="4">
    <source>
        <dbReference type="RuleBase" id="RU004514"/>
    </source>
</evidence>
<evidence type="ECO:0000256" key="2">
    <source>
        <dbReference type="HAMAP-Rule" id="MF_02087"/>
    </source>
</evidence>
<keyword evidence="7" id="KW-1185">Reference proteome</keyword>
<evidence type="ECO:0000259" key="5">
    <source>
        <dbReference type="Pfam" id="PF01168"/>
    </source>
</evidence>